<feature type="transmembrane region" description="Helical" evidence="7">
    <location>
        <begin position="147"/>
        <end position="166"/>
    </location>
</feature>
<reference evidence="9 10" key="1">
    <citation type="submission" date="2016-09" db="EMBL/GenBank/DDBJ databases">
        <title>The complete genome sequences of Rhizobium gallicum, symbiovars gallicum and phaseoli, symbionts associated to common bean (Phaseolus vulgaris).</title>
        <authorList>
            <person name="Bustos P."/>
            <person name="Santamaria R.I."/>
            <person name="Perez-Carrascal O.M."/>
            <person name="Juarez S."/>
            <person name="Lozano L."/>
            <person name="Martinez-Flores I."/>
            <person name="Martinez-Romero E."/>
            <person name="Cevallos M."/>
            <person name="Romero D."/>
            <person name="Davila G."/>
            <person name="Gonzalez V."/>
        </authorList>
    </citation>
    <scope>NUCLEOTIDE SEQUENCE [LARGE SCALE GENOMIC DNA]</scope>
    <source>
        <strain evidence="9 10">8C-3</strain>
    </source>
</reference>
<proteinExistence type="inferred from homology"/>
<evidence type="ECO:0000256" key="5">
    <source>
        <dbReference type="ARBA" id="ARBA00022989"/>
    </source>
</evidence>
<evidence type="ECO:0000259" key="8">
    <source>
        <dbReference type="Pfam" id="PF01757"/>
    </source>
</evidence>
<dbReference type="Pfam" id="PF01757">
    <property type="entry name" value="Acyl_transf_3"/>
    <property type="match status" value="1"/>
</dbReference>
<evidence type="ECO:0000256" key="2">
    <source>
        <dbReference type="ARBA" id="ARBA00007400"/>
    </source>
</evidence>
<dbReference type="PANTHER" id="PTHR40074">
    <property type="entry name" value="O-ACETYLTRANSFERASE WECH"/>
    <property type="match status" value="1"/>
</dbReference>
<evidence type="ECO:0000256" key="6">
    <source>
        <dbReference type="ARBA" id="ARBA00023136"/>
    </source>
</evidence>
<keyword evidence="9" id="KW-0012">Acyltransferase</keyword>
<dbReference type="AlphaFoldDB" id="A0A1L5P638"/>
<feature type="transmembrane region" description="Helical" evidence="7">
    <location>
        <begin position="80"/>
        <end position="101"/>
    </location>
</feature>
<evidence type="ECO:0000256" key="7">
    <source>
        <dbReference type="SAM" id="Phobius"/>
    </source>
</evidence>
<evidence type="ECO:0000313" key="10">
    <source>
        <dbReference type="Proteomes" id="UP000185109"/>
    </source>
</evidence>
<feature type="transmembrane region" description="Helical" evidence="7">
    <location>
        <begin position="12"/>
        <end position="31"/>
    </location>
</feature>
<protein>
    <submittedName>
        <fullName evidence="9">Acyltransferase 3 family protein</fullName>
    </submittedName>
</protein>
<gene>
    <name evidence="9" type="ORF">AM571_CH02810</name>
</gene>
<comment type="subcellular location">
    <subcellularLocation>
        <location evidence="1">Cell membrane</location>
        <topology evidence="1">Multi-pass membrane protein</topology>
    </subcellularLocation>
</comment>
<feature type="transmembrane region" description="Helical" evidence="7">
    <location>
        <begin position="178"/>
        <end position="196"/>
    </location>
</feature>
<evidence type="ECO:0000313" key="9">
    <source>
        <dbReference type="EMBL" id="APO75615.1"/>
    </source>
</evidence>
<dbReference type="RefSeq" id="WP_074061925.1">
    <property type="nucleotide sequence ID" value="NZ_CP017241.1"/>
</dbReference>
<dbReference type="PANTHER" id="PTHR40074:SF4">
    <property type="entry name" value="INNER MEMBRANE PROTEIN YCFT"/>
    <property type="match status" value="1"/>
</dbReference>
<accession>A0A1L5P638</accession>
<organism evidence="9 10">
    <name type="scientific">Rhizobium etli 8C-3</name>
    <dbReference type="NCBI Taxonomy" id="538025"/>
    <lineage>
        <taxon>Bacteria</taxon>
        <taxon>Pseudomonadati</taxon>
        <taxon>Pseudomonadota</taxon>
        <taxon>Alphaproteobacteria</taxon>
        <taxon>Hyphomicrobiales</taxon>
        <taxon>Rhizobiaceae</taxon>
        <taxon>Rhizobium/Agrobacterium group</taxon>
        <taxon>Rhizobium</taxon>
    </lineage>
</organism>
<feature type="transmembrane region" description="Helical" evidence="7">
    <location>
        <begin position="296"/>
        <end position="317"/>
    </location>
</feature>
<dbReference type="GO" id="GO:0016413">
    <property type="term" value="F:O-acetyltransferase activity"/>
    <property type="evidence" value="ECO:0007669"/>
    <property type="project" value="TreeGrafter"/>
</dbReference>
<evidence type="ECO:0000256" key="1">
    <source>
        <dbReference type="ARBA" id="ARBA00004651"/>
    </source>
</evidence>
<comment type="similarity">
    <text evidence="2">Belongs to the acyltransferase 3 family.</text>
</comment>
<keyword evidence="9" id="KW-0808">Transferase</keyword>
<dbReference type="GO" id="GO:0009246">
    <property type="term" value="P:enterobacterial common antigen biosynthetic process"/>
    <property type="evidence" value="ECO:0007669"/>
    <property type="project" value="TreeGrafter"/>
</dbReference>
<feature type="domain" description="Acyltransferase 3" evidence="8">
    <location>
        <begin position="8"/>
        <end position="313"/>
    </location>
</feature>
<evidence type="ECO:0000256" key="4">
    <source>
        <dbReference type="ARBA" id="ARBA00022692"/>
    </source>
</evidence>
<dbReference type="GO" id="GO:0005886">
    <property type="term" value="C:plasma membrane"/>
    <property type="evidence" value="ECO:0007669"/>
    <property type="project" value="UniProtKB-SubCell"/>
</dbReference>
<keyword evidence="6 7" id="KW-0472">Membrane</keyword>
<evidence type="ECO:0000256" key="3">
    <source>
        <dbReference type="ARBA" id="ARBA00022475"/>
    </source>
</evidence>
<feature type="transmembrane region" description="Helical" evidence="7">
    <location>
        <begin position="121"/>
        <end position="140"/>
    </location>
</feature>
<feature type="transmembrane region" description="Helical" evidence="7">
    <location>
        <begin position="203"/>
        <end position="220"/>
    </location>
</feature>
<sequence length="352" mass="39580">MRQEKTRIDWLDIAKGMSIILVVIYHTLLYYDFHEIAPHPYARISGIMTPIRMPLFFTVSGLLAASAAKAPWRDFLRRKIWLLIYLFAFWSIARWLFFRYIQSNVLVPAEGSDPYQLIEMWWAPNTGIWFIWALAIFMVATKLLSSTHHATTISVAAMVSILTFGEHLQVDLFTHRNVLQYFVFFLFGSWYGKSVVGTITQRPLLVAFGGFLLFAALYLLRWRLQAIEKGSWALLSSIAGLAWLCGTAVLMSRLQPVRHAFAYFGRNTLPVYVTHVMIVSLLVAAIATLAKAASSYVTAPLVVVVAIGLSLAIKAVADRSGAGFFYVPLARRKQEAMAAETGRGDSVSQCKR</sequence>
<feature type="transmembrane region" description="Helical" evidence="7">
    <location>
        <begin position="51"/>
        <end position="68"/>
    </location>
</feature>
<dbReference type="Proteomes" id="UP000185109">
    <property type="component" value="Chromosome"/>
</dbReference>
<feature type="transmembrane region" description="Helical" evidence="7">
    <location>
        <begin position="232"/>
        <end position="251"/>
    </location>
</feature>
<dbReference type="EMBL" id="CP017241">
    <property type="protein sequence ID" value="APO75615.1"/>
    <property type="molecule type" value="Genomic_DNA"/>
</dbReference>
<keyword evidence="5 7" id="KW-1133">Transmembrane helix</keyword>
<keyword evidence="3" id="KW-1003">Cell membrane</keyword>
<keyword evidence="4 7" id="KW-0812">Transmembrane</keyword>
<dbReference type="InterPro" id="IPR002656">
    <property type="entry name" value="Acyl_transf_3_dom"/>
</dbReference>
<name>A0A1L5P638_RHIET</name>
<feature type="transmembrane region" description="Helical" evidence="7">
    <location>
        <begin position="271"/>
        <end position="290"/>
    </location>
</feature>